<dbReference type="EMBL" id="JARBHI010000010">
    <property type="protein sequence ID" value="MDE1656501.1"/>
    <property type="molecule type" value="Genomic_DNA"/>
</dbReference>
<comment type="caution">
    <text evidence="2">The sequence shown here is derived from an EMBL/GenBank/DDBJ whole genome shotgun (WGS) entry which is preliminary data.</text>
</comment>
<dbReference type="Pfam" id="PF06877">
    <property type="entry name" value="RraB"/>
    <property type="match status" value="1"/>
</dbReference>
<reference evidence="2 3" key="1">
    <citation type="submission" date="2023-02" db="EMBL/GenBank/DDBJ databases">
        <title>Defining the Infant Male Urobiome and Moving Towards Mechanisms in Urobiome Research.</title>
        <authorList>
            <person name="Reasoner S."/>
            <person name="Flores V."/>
            <person name="Van Horn G."/>
            <person name="Morales G."/>
            <person name="Peard L."/>
            <person name="Abelson B."/>
            <person name="Manuel C."/>
            <person name="Lee J."/>
            <person name="Baker B."/>
            <person name="Williams T."/>
            <person name="Schmitz J."/>
            <person name="Clayton D."/>
            <person name="Hadjifrangiskou M."/>
        </authorList>
    </citation>
    <scope>NUCLEOTIDE SEQUENCE [LARGE SCALE GENOMIC DNA]</scope>
    <source>
        <strain evidence="2 3">AS1053</strain>
    </source>
</reference>
<evidence type="ECO:0000313" key="3">
    <source>
        <dbReference type="Proteomes" id="UP001219297"/>
    </source>
</evidence>
<gene>
    <name evidence="2" type="ORF">PWJ81_05380</name>
</gene>
<protein>
    <recommendedName>
        <fullName evidence="1">Regulator of ribonuclease activity B domain-containing protein</fullName>
    </recommendedName>
</protein>
<evidence type="ECO:0000259" key="1">
    <source>
        <dbReference type="Pfam" id="PF06877"/>
    </source>
</evidence>
<evidence type="ECO:0000313" key="2">
    <source>
        <dbReference type="EMBL" id="MDE1656501.1"/>
    </source>
</evidence>
<name>A0ABT5V6B0_9ACTO</name>
<proteinExistence type="predicted"/>
<dbReference type="RefSeq" id="WP_126135732.1">
    <property type="nucleotide sequence ID" value="NZ_CAUPFG010000018.1"/>
</dbReference>
<dbReference type="InterPro" id="IPR009671">
    <property type="entry name" value="RraB_dom"/>
</dbReference>
<organism evidence="2 3">
    <name type="scientific">Actinotignum sanguinis</name>
    <dbReference type="NCBI Taxonomy" id="1445614"/>
    <lineage>
        <taxon>Bacteria</taxon>
        <taxon>Bacillati</taxon>
        <taxon>Actinomycetota</taxon>
        <taxon>Actinomycetes</taxon>
        <taxon>Actinomycetales</taxon>
        <taxon>Actinomycetaceae</taxon>
        <taxon>Actinotignum</taxon>
    </lineage>
</organism>
<dbReference type="Proteomes" id="UP001219297">
    <property type="component" value="Unassembled WGS sequence"/>
</dbReference>
<accession>A0ABT5V6B0</accession>
<keyword evidence="3" id="KW-1185">Reference proteome</keyword>
<sequence>MAHGAHLAPESDNQADASALDHALLAMVAEAARLTAPRMWINRLRFSSRRAAVAARTRLQRNGWVQQSQLSQFGRSKDSWMLTLWSATAVDNGVIADSRSYLELIAAATNGRYLGWEASLLPALRECDNPDYYPEGSIGWLAPGDENYLHEAREEAKKLVPRGRELPQNLRDICALLHDLRGQRSRQALASGLGVLIGDRLVAHAPLAWVAYRQCGGFYPCLLGLERDTAYFPESIVAEAYDAEADLWERLREVVLELPAAEHERGAHEQ</sequence>
<feature type="domain" description="Regulator of ribonuclease activity B" evidence="1">
    <location>
        <begin position="26"/>
        <end position="117"/>
    </location>
</feature>